<dbReference type="EMBL" id="CP092085">
    <property type="protein sequence ID" value="UUN98722.1"/>
    <property type="molecule type" value="Genomic_DNA"/>
</dbReference>
<dbReference type="Proteomes" id="UP000644140">
    <property type="component" value="Chromosome"/>
</dbReference>
<proteinExistence type="predicted"/>
<dbReference type="RefSeq" id="WP_005033551.1">
    <property type="nucleotide sequence ID" value="NZ_BBLJ01000005.1"/>
</dbReference>
<gene>
    <name evidence="1" type="ORF">I9054_004505</name>
</gene>
<dbReference type="AlphaFoldDB" id="A0A0A8TFE6"/>
<dbReference type="eggNOG" id="ENOG502ZMS5">
    <property type="taxonomic scope" value="Bacteria"/>
</dbReference>
<dbReference type="GeneID" id="69463876"/>
<reference evidence="1" key="1">
    <citation type="submission" date="2022-02" db="EMBL/GenBank/DDBJ databases">
        <title>Characterization of Tn125 harboring carbapenem-resistant Acinetobacter bereziniae clinical isolates.</title>
        <authorList>
            <person name="Wong N.-K."/>
            <person name="Pan Q."/>
        </authorList>
    </citation>
    <scope>NUCLEOTIDE SEQUENCE</scope>
    <source>
        <strain evidence="1">GD03393</strain>
    </source>
</reference>
<protein>
    <submittedName>
        <fullName evidence="1">Uncharacterized protein</fullName>
    </submittedName>
</protein>
<evidence type="ECO:0000313" key="1">
    <source>
        <dbReference type="EMBL" id="UUN98722.1"/>
    </source>
</evidence>
<evidence type="ECO:0000313" key="2">
    <source>
        <dbReference type="Proteomes" id="UP000644140"/>
    </source>
</evidence>
<sequence length="154" mass="17297">MSKVILMVVTAAIGMTACVSNQYQKPSNLRFQEKSLTNNQIVLVKRDEKLCSGDTATHQKCAIDFYIDRIQAGNFYINNTAKYHLKSEVYNFKVKNCNTESCFSCDVDVDVQKLNSHNFLLSVDGEGKPFILNDGQTLQCSNKSEPTQTVVPQM</sequence>
<organism evidence="1 2">
    <name type="scientific">Acinetobacter bereziniae</name>
    <name type="common">Acinetobacter genomosp. 10</name>
    <dbReference type="NCBI Taxonomy" id="106648"/>
    <lineage>
        <taxon>Bacteria</taxon>
        <taxon>Pseudomonadati</taxon>
        <taxon>Pseudomonadota</taxon>
        <taxon>Gammaproteobacteria</taxon>
        <taxon>Moraxellales</taxon>
        <taxon>Moraxellaceae</taxon>
        <taxon>Acinetobacter</taxon>
    </lineage>
</organism>
<accession>A0A0A8TFE6</accession>
<dbReference type="PROSITE" id="PS51257">
    <property type="entry name" value="PROKAR_LIPOPROTEIN"/>
    <property type="match status" value="1"/>
</dbReference>
<name>A0A0A8TFE6_ACIBZ</name>